<keyword evidence="3" id="KW-1185">Reference proteome</keyword>
<evidence type="ECO:0008006" key="4">
    <source>
        <dbReference type="Google" id="ProtNLM"/>
    </source>
</evidence>
<dbReference type="Proteomes" id="UP000191110">
    <property type="component" value="Unassembled WGS sequence"/>
</dbReference>
<accession>A0A1T2L5M5</accession>
<evidence type="ECO:0000313" key="2">
    <source>
        <dbReference type="EMBL" id="OOZ40407.1"/>
    </source>
</evidence>
<comment type="caution">
    <text evidence="2">The sequence shown here is derived from an EMBL/GenBank/DDBJ whole genome shotgun (WGS) entry which is preliminary data.</text>
</comment>
<evidence type="ECO:0000313" key="3">
    <source>
        <dbReference type="Proteomes" id="UP000191110"/>
    </source>
</evidence>
<name>A0A1T2L5M5_9GAMM</name>
<protein>
    <recommendedName>
        <fullName evidence="4">Sulfotransferase domain-containing protein</fullName>
    </recommendedName>
</protein>
<evidence type="ECO:0000256" key="1">
    <source>
        <dbReference type="SAM" id="MobiDB-lite"/>
    </source>
</evidence>
<dbReference type="RefSeq" id="WP_078483567.1">
    <property type="nucleotide sequence ID" value="NZ_MPRL01000026.1"/>
</dbReference>
<feature type="region of interest" description="Disordered" evidence="1">
    <location>
        <begin position="232"/>
        <end position="254"/>
    </location>
</feature>
<gene>
    <name evidence="2" type="ORF">BOW53_08020</name>
</gene>
<dbReference type="Gene3D" id="3.40.50.300">
    <property type="entry name" value="P-loop containing nucleotide triphosphate hydrolases"/>
    <property type="match status" value="1"/>
</dbReference>
<dbReference type="InterPro" id="IPR027417">
    <property type="entry name" value="P-loop_NTPase"/>
</dbReference>
<dbReference type="InterPro" id="IPR040632">
    <property type="entry name" value="Sulfotransfer_4"/>
</dbReference>
<dbReference type="OrthoDB" id="7855297at2"/>
<organism evidence="2 3">
    <name type="scientific">Solemya pervernicosa gill symbiont</name>
    <dbReference type="NCBI Taxonomy" id="642797"/>
    <lineage>
        <taxon>Bacteria</taxon>
        <taxon>Pseudomonadati</taxon>
        <taxon>Pseudomonadota</taxon>
        <taxon>Gammaproteobacteria</taxon>
        <taxon>sulfur-oxidizing symbionts</taxon>
    </lineage>
</organism>
<dbReference type="EMBL" id="MPRL01000026">
    <property type="protein sequence ID" value="OOZ40407.1"/>
    <property type="molecule type" value="Genomic_DNA"/>
</dbReference>
<proteinExistence type="predicted"/>
<dbReference type="SUPFAM" id="SSF52540">
    <property type="entry name" value="P-loop containing nucleoside triphosphate hydrolases"/>
    <property type="match status" value="1"/>
</dbReference>
<reference evidence="2 3" key="1">
    <citation type="submission" date="2016-11" db="EMBL/GenBank/DDBJ databases">
        <title>Mixed transmission modes and dynamic genome evolution in an obligate animal-bacterial symbiosis.</title>
        <authorList>
            <person name="Russell S.L."/>
            <person name="Corbett-Detig R.B."/>
            <person name="Cavanaugh C.M."/>
        </authorList>
    </citation>
    <scope>NUCLEOTIDE SEQUENCE [LARGE SCALE GENOMIC DNA]</scope>
    <source>
        <strain evidence="2">Sveles-Q1</strain>
    </source>
</reference>
<dbReference type="AlphaFoldDB" id="A0A1T2L5M5"/>
<dbReference type="Pfam" id="PF17784">
    <property type="entry name" value="Sulfotransfer_4"/>
    <property type="match status" value="1"/>
</dbReference>
<sequence>MNFQEVARKATITIRRFLNRNGIRNKKVFAIGFNKSASTSLHTLFESLGHPSYHGNKWRDHNNQSVLKKYDCFSDDIPIDMVALDQLFPKSKFILNVRDLESWIYSRLAHIEHRKRTRQNYHTGPKWDTSKEAIKSWIEQRNDYHLFVLSYFSDRPADLLVVNFVRDQSAATKVCQFLGYKGEYRRPMENINPNSERPQHHRELLQRSIREMEINEIELTYDLYCPSIERGASPFPPDSRELKVDQTFQRCQPG</sequence>